<proteinExistence type="predicted"/>
<dbReference type="EMBL" id="JBHUPD010000001">
    <property type="protein sequence ID" value="MFD2872293.1"/>
    <property type="molecule type" value="Genomic_DNA"/>
</dbReference>
<keyword evidence="2" id="KW-1185">Reference proteome</keyword>
<gene>
    <name evidence="1" type="ORF">ACFS5N_07440</name>
</gene>
<name>A0ABW5YA96_9SPHI</name>
<accession>A0ABW5YA96</accession>
<protein>
    <recommendedName>
        <fullName evidence="3">Natural product</fullName>
    </recommendedName>
</protein>
<organism evidence="1 2">
    <name type="scientific">Mucilaginibacter ximonensis</name>
    <dbReference type="NCBI Taxonomy" id="538021"/>
    <lineage>
        <taxon>Bacteria</taxon>
        <taxon>Pseudomonadati</taxon>
        <taxon>Bacteroidota</taxon>
        <taxon>Sphingobacteriia</taxon>
        <taxon>Sphingobacteriales</taxon>
        <taxon>Sphingobacteriaceae</taxon>
        <taxon>Mucilaginibacter</taxon>
    </lineage>
</organism>
<evidence type="ECO:0000313" key="1">
    <source>
        <dbReference type="EMBL" id="MFD2872293.1"/>
    </source>
</evidence>
<dbReference type="RefSeq" id="WP_377183783.1">
    <property type="nucleotide sequence ID" value="NZ_JBHUPD010000001.1"/>
</dbReference>
<sequence length="97" mass="10284">MKKLRLKALSLGAREILSREQLKAVTGGSDCNSALDCPIDYFCQSGTCVYSGPPSGSNGSTASGDHGDCSGDTNDCFCDNIDYGCLTYDQCNMACYQ</sequence>
<dbReference type="Proteomes" id="UP001597557">
    <property type="component" value="Unassembled WGS sequence"/>
</dbReference>
<reference evidence="2" key="1">
    <citation type="journal article" date="2019" name="Int. J. Syst. Evol. Microbiol.">
        <title>The Global Catalogue of Microorganisms (GCM) 10K type strain sequencing project: providing services to taxonomists for standard genome sequencing and annotation.</title>
        <authorList>
            <consortium name="The Broad Institute Genomics Platform"/>
            <consortium name="The Broad Institute Genome Sequencing Center for Infectious Disease"/>
            <person name="Wu L."/>
            <person name="Ma J."/>
        </authorList>
    </citation>
    <scope>NUCLEOTIDE SEQUENCE [LARGE SCALE GENOMIC DNA]</scope>
    <source>
        <strain evidence="2">KCTC 22437</strain>
    </source>
</reference>
<comment type="caution">
    <text evidence="1">The sequence shown here is derived from an EMBL/GenBank/DDBJ whole genome shotgun (WGS) entry which is preliminary data.</text>
</comment>
<evidence type="ECO:0000313" key="2">
    <source>
        <dbReference type="Proteomes" id="UP001597557"/>
    </source>
</evidence>
<evidence type="ECO:0008006" key="3">
    <source>
        <dbReference type="Google" id="ProtNLM"/>
    </source>
</evidence>